<name>A0A2H3EA56_ARMGA</name>
<dbReference type="Proteomes" id="UP000217790">
    <property type="component" value="Unassembled WGS sequence"/>
</dbReference>
<proteinExistence type="predicted"/>
<evidence type="ECO:0000313" key="2">
    <source>
        <dbReference type="Proteomes" id="UP000217790"/>
    </source>
</evidence>
<dbReference type="InParanoid" id="A0A2H3EA56"/>
<gene>
    <name evidence="1" type="ORF">ARMGADRAFT_1074865</name>
</gene>
<protein>
    <submittedName>
        <fullName evidence="1">Uncharacterized protein</fullName>
    </submittedName>
</protein>
<organism evidence="1 2">
    <name type="scientific">Armillaria gallica</name>
    <name type="common">Bulbous honey fungus</name>
    <name type="synonym">Armillaria bulbosa</name>
    <dbReference type="NCBI Taxonomy" id="47427"/>
    <lineage>
        <taxon>Eukaryota</taxon>
        <taxon>Fungi</taxon>
        <taxon>Dikarya</taxon>
        <taxon>Basidiomycota</taxon>
        <taxon>Agaricomycotina</taxon>
        <taxon>Agaricomycetes</taxon>
        <taxon>Agaricomycetidae</taxon>
        <taxon>Agaricales</taxon>
        <taxon>Marasmiineae</taxon>
        <taxon>Physalacriaceae</taxon>
        <taxon>Armillaria</taxon>
    </lineage>
</organism>
<evidence type="ECO:0000313" key="1">
    <source>
        <dbReference type="EMBL" id="PBL00049.1"/>
    </source>
</evidence>
<accession>A0A2H3EA56</accession>
<keyword evidence="2" id="KW-1185">Reference proteome</keyword>
<dbReference type="AlphaFoldDB" id="A0A2H3EA56"/>
<dbReference type="EMBL" id="KZ293647">
    <property type="protein sequence ID" value="PBL00049.1"/>
    <property type="molecule type" value="Genomic_DNA"/>
</dbReference>
<sequence>MEFHVSDAVPYIAETLVIWDYLISIDDEVALLWAFLKTIVDQIFVLSESLPRDISPNLGYVPYVISELAAFQLLHSFLPKFFDTT</sequence>
<dbReference type="OrthoDB" id="10475896at2759"/>
<reference evidence="2" key="1">
    <citation type="journal article" date="2017" name="Nat. Ecol. Evol.">
        <title>Genome expansion and lineage-specific genetic innovations in the forest pathogenic fungi Armillaria.</title>
        <authorList>
            <person name="Sipos G."/>
            <person name="Prasanna A.N."/>
            <person name="Walter M.C."/>
            <person name="O'Connor E."/>
            <person name="Balint B."/>
            <person name="Krizsan K."/>
            <person name="Kiss B."/>
            <person name="Hess J."/>
            <person name="Varga T."/>
            <person name="Slot J."/>
            <person name="Riley R."/>
            <person name="Boka B."/>
            <person name="Rigling D."/>
            <person name="Barry K."/>
            <person name="Lee J."/>
            <person name="Mihaltcheva S."/>
            <person name="LaButti K."/>
            <person name="Lipzen A."/>
            <person name="Waldron R."/>
            <person name="Moloney N.M."/>
            <person name="Sperisen C."/>
            <person name="Kredics L."/>
            <person name="Vagvoelgyi C."/>
            <person name="Patrignani A."/>
            <person name="Fitzpatrick D."/>
            <person name="Nagy I."/>
            <person name="Doyle S."/>
            <person name="Anderson J.B."/>
            <person name="Grigoriev I.V."/>
            <person name="Gueldener U."/>
            <person name="Muensterkoetter M."/>
            <person name="Nagy L.G."/>
        </authorList>
    </citation>
    <scope>NUCLEOTIDE SEQUENCE [LARGE SCALE GENOMIC DNA]</scope>
    <source>
        <strain evidence="2">Ar21-2</strain>
    </source>
</reference>